<evidence type="ECO:0000256" key="1">
    <source>
        <dbReference type="SAM" id="Phobius"/>
    </source>
</evidence>
<reference evidence="3" key="1">
    <citation type="submission" date="2021-03" db="EMBL/GenBank/DDBJ databases">
        <title>Taxonomic study of Clostridium polyendosporum from meadow-gley soil under rice.</title>
        <authorList>
            <person name="Kobayashi H."/>
            <person name="Tanizawa Y."/>
            <person name="Yagura M."/>
        </authorList>
    </citation>
    <scope>NUCLEOTIDE SEQUENCE</scope>
    <source>
        <strain evidence="3">JCM 30710</strain>
    </source>
</reference>
<keyword evidence="1" id="KW-1133">Transmembrane helix</keyword>
<dbReference type="GO" id="GO:0016747">
    <property type="term" value="F:acyltransferase activity, transferring groups other than amino-acyl groups"/>
    <property type="evidence" value="ECO:0007669"/>
    <property type="project" value="InterPro"/>
</dbReference>
<keyword evidence="1" id="KW-0812">Transmembrane</keyword>
<feature type="domain" description="Acyltransferase 3" evidence="2">
    <location>
        <begin position="12"/>
        <end position="320"/>
    </location>
</feature>
<dbReference type="AlphaFoldDB" id="A0A919S186"/>
<dbReference type="Proteomes" id="UP000679179">
    <property type="component" value="Unassembled WGS sequence"/>
</dbReference>
<proteinExistence type="predicted"/>
<name>A0A919S186_9CLOT</name>
<feature type="transmembrane region" description="Helical" evidence="1">
    <location>
        <begin position="73"/>
        <end position="92"/>
    </location>
</feature>
<dbReference type="InterPro" id="IPR052734">
    <property type="entry name" value="Nod_factor_acetyltransferase"/>
</dbReference>
<feature type="transmembrane region" description="Helical" evidence="1">
    <location>
        <begin position="245"/>
        <end position="265"/>
    </location>
</feature>
<keyword evidence="1" id="KW-0472">Membrane</keyword>
<feature type="transmembrane region" description="Helical" evidence="1">
    <location>
        <begin position="176"/>
        <end position="196"/>
    </location>
</feature>
<dbReference type="InterPro" id="IPR002656">
    <property type="entry name" value="Acyl_transf_3_dom"/>
</dbReference>
<protein>
    <submittedName>
        <fullName evidence="3">O-acetyltransferase</fullName>
    </submittedName>
</protein>
<evidence type="ECO:0000259" key="2">
    <source>
        <dbReference type="Pfam" id="PF01757"/>
    </source>
</evidence>
<accession>A0A919S186</accession>
<dbReference type="RefSeq" id="WP_212904931.1">
    <property type="nucleotide sequence ID" value="NZ_BOPZ01000031.1"/>
</dbReference>
<dbReference type="PANTHER" id="PTHR37312">
    <property type="entry name" value="MEMBRANE-BOUND ACYLTRANSFERASE YKRP-RELATED"/>
    <property type="match status" value="1"/>
</dbReference>
<organism evidence="3 4">
    <name type="scientific">Clostridium polyendosporum</name>
    <dbReference type="NCBI Taxonomy" id="69208"/>
    <lineage>
        <taxon>Bacteria</taxon>
        <taxon>Bacillati</taxon>
        <taxon>Bacillota</taxon>
        <taxon>Clostridia</taxon>
        <taxon>Eubacteriales</taxon>
        <taxon>Clostridiaceae</taxon>
        <taxon>Clostridium</taxon>
    </lineage>
</organism>
<dbReference type="EMBL" id="BOPZ01000031">
    <property type="protein sequence ID" value="GIM30252.1"/>
    <property type="molecule type" value="Genomic_DNA"/>
</dbReference>
<evidence type="ECO:0000313" key="3">
    <source>
        <dbReference type="EMBL" id="GIM30252.1"/>
    </source>
</evidence>
<feature type="transmembrane region" description="Helical" evidence="1">
    <location>
        <begin position="36"/>
        <end position="53"/>
    </location>
</feature>
<comment type="caution">
    <text evidence="3">The sequence shown here is derived from an EMBL/GenBank/DDBJ whole genome shotgun (WGS) entry which is preliminary data.</text>
</comment>
<evidence type="ECO:0000313" key="4">
    <source>
        <dbReference type="Proteomes" id="UP000679179"/>
    </source>
</evidence>
<dbReference type="Pfam" id="PF01757">
    <property type="entry name" value="Acyl_transf_3"/>
    <property type="match status" value="1"/>
</dbReference>
<feature type="transmembrane region" description="Helical" evidence="1">
    <location>
        <begin position="104"/>
        <end position="130"/>
    </location>
</feature>
<feature type="transmembrane region" description="Helical" evidence="1">
    <location>
        <begin position="302"/>
        <end position="320"/>
    </location>
</feature>
<gene>
    <name evidence="3" type="ORF">CPJCM30710_29180</name>
</gene>
<sequence>MNQTVKLDRKGYIDIAKGLLIILVVVGHSKIENFDYIYWFHMPAFFIISGFLFKPFQLTEIKAWLNKTFSRFLIPYIAFYIISWLLLTMLNYDKITFKSIIKDFIMFVYGGRAIGGVYWYVTCLIVTQLIFSILQVKLKKKYVLICLVTAYIIGHLESIYILPSSDYYNMPMRFKFPWNIDVSLVALIYFGIGFYCKDLINSIYTKPKVLMTTLTGLGCSVLIIISELGILKYSLDMKYSQYRHLLLDLCIPVLFTVFVLLISMLMDKRSNLVGYIGKQSLIIMYLHLPINTVLQSIFHYNSYMFILVGIVFPLICSIIFEKNPITENILLGKVTIVKAQ</sequence>
<keyword evidence="4" id="KW-1185">Reference proteome</keyword>
<feature type="transmembrane region" description="Helical" evidence="1">
    <location>
        <begin position="208"/>
        <end position="225"/>
    </location>
</feature>
<feature type="transmembrane region" description="Helical" evidence="1">
    <location>
        <begin position="142"/>
        <end position="161"/>
    </location>
</feature>
<dbReference type="PANTHER" id="PTHR37312:SF1">
    <property type="entry name" value="MEMBRANE-BOUND ACYLTRANSFERASE YKRP-RELATED"/>
    <property type="match status" value="1"/>
</dbReference>